<dbReference type="InterPro" id="IPR023101">
    <property type="entry name" value="AF1862-like_dom_sf"/>
</dbReference>
<accession>A0A9Y1FM93</accession>
<reference evidence="6" key="1">
    <citation type="journal article" date="2022" name="Nat. Microbiol.">
        <title>Unique mobile elements and scalable gene flow at the prokaryote-eukaryote boundary revealed by circularized Asgard archaea genomes.</title>
        <authorList>
            <person name="Wu F."/>
            <person name="Speth D.R."/>
            <person name="Philosof A."/>
            <person name="Cremiere A."/>
            <person name="Narayanan A."/>
            <person name="Barco R.A."/>
            <person name="Connon S.A."/>
            <person name="Amend J.P."/>
            <person name="Antoshechkin I.A."/>
            <person name="Orphan V.J."/>
        </authorList>
    </citation>
    <scope>NUCLEOTIDE SEQUENCE</scope>
    <source>
        <strain evidence="6">PM71</strain>
    </source>
</reference>
<proteinExistence type="inferred from homology"/>
<dbReference type="SUPFAM" id="SSF158568">
    <property type="entry name" value="AF1862-like"/>
    <property type="match status" value="1"/>
</dbReference>
<evidence type="ECO:0000256" key="3">
    <source>
        <dbReference type="ARBA" id="ARBA00022490"/>
    </source>
</evidence>
<comment type="subcellular location">
    <subcellularLocation>
        <location evidence="1">Cytoplasm</location>
    </subcellularLocation>
</comment>
<evidence type="ECO:0000313" key="6">
    <source>
        <dbReference type="EMBL" id="UJG42175.1"/>
    </source>
</evidence>
<sequence>MEFLSDNDRAKFALASINEVIDDDEINNSSFLSYVKSLPATIVMNGLGQAIAMELASATPKPDNGDKKAHKKIVDIIETWLKKVNIFTDSNDLIYNITNATQDEYILAQIETLEFLGWLKKLAQAKVEVNEN</sequence>
<dbReference type="GO" id="GO:0051607">
    <property type="term" value="P:defense response to virus"/>
    <property type="evidence" value="ECO:0007669"/>
    <property type="project" value="UniProtKB-KW"/>
</dbReference>
<comment type="similarity">
    <text evidence="2">Belongs to the CRISPR system Cmr5 family.</text>
</comment>
<dbReference type="InterPro" id="IPR010160">
    <property type="entry name" value="CRISPR-assoc_prot_Cmr5"/>
</dbReference>
<protein>
    <recommendedName>
        <fullName evidence="5">CRISPR type III-B/RAMP module-associated protein Cmr5</fullName>
    </recommendedName>
</protein>
<dbReference type="Pfam" id="PF09701">
    <property type="entry name" value="Cas_Cmr5"/>
    <property type="match status" value="1"/>
</dbReference>
<gene>
    <name evidence="6" type="primary">cmr5</name>
    <name evidence="6" type="ORF">K9W45_01930</name>
</gene>
<keyword evidence="4" id="KW-0051">Antiviral defense</keyword>
<dbReference type="NCBIfam" id="TIGR01881">
    <property type="entry name" value="cas_Cmr5"/>
    <property type="match status" value="1"/>
</dbReference>
<name>A0A9Y1FM93_9ARCH</name>
<evidence type="ECO:0000256" key="1">
    <source>
        <dbReference type="ARBA" id="ARBA00004496"/>
    </source>
</evidence>
<keyword evidence="3" id="KW-0963">Cytoplasm</keyword>
<dbReference type="AlphaFoldDB" id="A0A9Y1FM93"/>
<dbReference type="Proteomes" id="UP001201020">
    <property type="component" value="Chromosome"/>
</dbReference>
<dbReference type="EMBL" id="CP084166">
    <property type="protein sequence ID" value="UJG42175.1"/>
    <property type="molecule type" value="Genomic_DNA"/>
</dbReference>
<dbReference type="GO" id="GO:0005737">
    <property type="term" value="C:cytoplasm"/>
    <property type="evidence" value="ECO:0007669"/>
    <property type="project" value="UniProtKB-SubCell"/>
</dbReference>
<dbReference type="Gene3D" id="1.10.520.30">
    <property type="entry name" value="AF1862-like domain"/>
    <property type="match status" value="1"/>
</dbReference>
<dbReference type="CDD" id="cd09749">
    <property type="entry name" value="Cmr5_III-B"/>
    <property type="match status" value="1"/>
</dbReference>
<evidence type="ECO:0000256" key="5">
    <source>
        <dbReference type="ARBA" id="ARBA00030001"/>
    </source>
</evidence>
<evidence type="ECO:0000256" key="2">
    <source>
        <dbReference type="ARBA" id="ARBA00006161"/>
    </source>
</evidence>
<evidence type="ECO:0000256" key="4">
    <source>
        <dbReference type="ARBA" id="ARBA00023118"/>
    </source>
</evidence>
<organism evidence="6">
    <name type="scientific">Candidatus Heimdallarchaeum aukensis</name>
    <dbReference type="NCBI Taxonomy" id="2876573"/>
    <lineage>
        <taxon>Archaea</taxon>
        <taxon>Promethearchaeati</taxon>
        <taxon>Candidatus Heimdallarchaeota</taxon>
        <taxon>Candidatus Heimdallarchaeia (ex Rinke et al. 2021) (nom. nud.)</taxon>
        <taxon>Candidatus Heimdallarchaeales</taxon>
        <taxon>Candidatus Heimdallarchaeaceae</taxon>
        <taxon>Candidatus Heimdallarchaeum</taxon>
    </lineage>
</organism>